<dbReference type="OrthoDB" id="7058586at2"/>
<gene>
    <name evidence="1" type="ORF">FBZ89_104168</name>
</gene>
<comment type="caution">
    <text evidence="1">The sequence shown here is derived from an EMBL/GenBank/DDBJ whole genome shotgun (WGS) entry which is preliminary data.</text>
</comment>
<name>A0A560FJY6_9PROT</name>
<dbReference type="RefSeq" id="WP_145749579.1">
    <property type="nucleotide sequence ID" value="NZ_VITN01000004.1"/>
</dbReference>
<evidence type="ECO:0000313" key="1">
    <source>
        <dbReference type="EMBL" id="TWB21920.1"/>
    </source>
</evidence>
<accession>A0A560FJY6</accession>
<dbReference type="Pfam" id="PF11066">
    <property type="entry name" value="DUF2867"/>
    <property type="match status" value="1"/>
</dbReference>
<dbReference type="AlphaFoldDB" id="A0A560FJY6"/>
<sequence>MTVQEITPAADTWALLPGAQFADAFRLMLAPDGTVVDAPAAAQRMMGTSPAWVRRLMALRNAIVAPLGLKAPRPPAGSESPRAGHIGIFPILSSGPDRVVLGMADKHLDFRAVIDVRQETGNCQVTATTVVRTHNWLGRAYLTLIMPFHRQVVRTMLSQVVSP</sequence>
<dbReference type="EMBL" id="VITN01000004">
    <property type="protein sequence ID" value="TWB21920.1"/>
    <property type="molecule type" value="Genomic_DNA"/>
</dbReference>
<proteinExistence type="predicted"/>
<dbReference type="InterPro" id="IPR021295">
    <property type="entry name" value="DUF2867"/>
</dbReference>
<dbReference type="Proteomes" id="UP000319859">
    <property type="component" value="Unassembled WGS sequence"/>
</dbReference>
<organism evidence="1 2">
    <name type="scientific">Nitrospirillum amazonense</name>
    <dbReference type="NCBI Taxonomy" id="28077"/>
    <lineage>
        <taxon>Bacteria</taxon>
        <taxon>Pseudomonadati</taxon>
        <taxon>Pseudomonadota</taxon>
        <taxon>Alphaproteobacteria</taxon>
        <taxon>Rhodospirillales</taxon>
        <taxon>Azospirillaceae</taxon>
        <taxon>Nitrospirillum</taxon>
    </lineage>
</organism>
<reference evidence="1 2" key="1">
    <citation type="submission" date="2019-06" db="EMBL/GenBank/DDBJ databases">
        <title>Genomic Encyclopedia of Type Strains, Phase IV (KMG-V): Genome sequencing to study the core and pangenomes of soil and plant-associated prokaryotes.</title>
        <authorList>
            <person name="Whitman W."/>
        </authorList>
    </citation>
    <scope>NUCLEOTIDE SEQUENCE [LARGE SCALE GENOMIC DNA]</scope>
    <source>
        <strain evidence="1 2">BR 11880</strain>
    </source>
</reference>
<protein>
    <submittedName>
        <fullName evidence="1">Uncharacterized protein DUF2867</fullName>
    </submittedName>
</protein>
<evidence type="ECO:0000313" key="2">
    <source>
        <dbReference type="Proteomes" id="UP000319859"/>
    </source>
</evidence>